<dbReference type="EMBL" id="AEYI02001578">
    <property type="protein sequence ID" value="KFG35742.1"/>
    <property type="molecule type" value="Genomic_DNA"/>
</dbReference>
<comment type="caution">
    <text evidence="3">The sequence shown here is derived from an EMBL/GenBank/DDBJ whole genome shotgun (WGS) entry which is preliminary data.</text>
</comment>
<feature type="transmembrane region" description="Helical" evidence="2">
    <location>
        <begin position="479"/>
        <end position="502"/>
    </location>
</feature>
<sequence>MAANPSTVEEAAITDKSPLVAKEETKQKPESSPAHESDPLIKQKEEVAPMVKQSEESQPMVKQNEESQPMVKQSDESQPMVKQSEESEPAVSQNGGPEPMTQKNEESEPVVKQNEEPEPAVGQNGESEQLGKDIEKAESMVKEKEESEPMVKENEEPQPTAAADKPAVNAQLLVDRGIAEERARQAMKDARSRIKKLSLMVSTVMIQFIFLGVVVFFCFAPMFSCLSMTFIGLGLISGTFGLLCVCCKSRIGTIFYLLLGIVCLLFLLVCWAFYAYMLYKATLTAIAAGQDKVNAWVEDTTGGLIPQGNGGIFDIGKHLDNLPLPGDIESLKDQLGKFTKSEENSGSLIGAKSKENGGSLIGGMATAALLKECKKGIEEEGSDYMDDVQSVFFALASYGQMCNYSHHKMLSFRKWEYNCKDVCAFNLLAVGHKLKPSDPADVQVITEWRQKVSGLPSHQQVACYADSISTACAVENTSYVYVILGLILLFLLCGCCSCLCCLPRTLKHTTGYVRALNRHHAAVKDIKAAQACEEANGP</sequence>
<feature type="transmembrane region" description="Helical" evidence="2">
    <location>
        <begin position="254"/>
        <end position="277"/>
    </location>
</feature>
<evidence type="ECO:0000313" key="3">
    <source>
        <dbReference type="EMBL" id="KFG35742.1"/>
    </source>
</evidence>
<feature type="transmembrane region" description="Helical" evidence="2">
    <location>
        <begin position="228"/>
        <end position="247"/>
    </location>
</feature>
<evidence type="ECO:0000256" key="1">
    <source>
        <dbReference type="SAM" id="MobiDB-lite"/>
    </source>
</evidence>
<feature type="compositionally biased region" description="Polar residues" evidence="1">
    <location>
        <begin position="56"/>
        <end position="81"/>
    </location>
</feature>
<keyword evidence="2 3" id="KW-0812">Transmembrane</keyword>
<dbReference type="AlphaFoldDB" id="A0A086JUC4"/>
<organism evidence="3 4">
    <name type="scientific">Toxoplasma gondii p89</name>
    <dbReference type="NCBI Taxonomy" id="943119"/>
    <lineage>
        <taxon>Eukaryota</taxon>
        <taxon>Sar</taxon>
        <taxon>Alveolata</taxon>
        <taxon>Apicomplexa</taxon>
        <taxon>Conoidasida</taxon>
        <taxon>Coccidia</taxon>
        <taxon>Eucoccidiorida</taxon>
        <taxon>Eimeriorina</taxon>
        <taxon>Sarcocystidae</taxon>
        <taxon>Toxoplasma</taxon>
    </lineage>
</organism>
<feature type="compositionally biased region" description="Basic and acidic residues" evidence="1">
    <location>
        <begin position="129"/>
        <end position="155"/>
    </location>
</feature>
<evidence type="ECO:0000313" key="4">
    <source>
        <dbReference type="Proteomes" id="UP000028828"/>
    </source>
</evidence>
<protein>
    <submittedName>
        <fullName evidence="3">Putative transmembrane protein</fullName>
    </submittedName>
</protein>
<evidence type="ECO:0000256" key="2">
    <source>
        <dbReference type="SAM" id="Phobius"/>
    </source>
</evidence>
<dbReference type="Proteomes" id="UP000028828">
    <property type="component" value="Unassembled WGS sequence"/>
</dbReference>
<dbReference type="VEuPathDB" id="ToxoDB:TGP89_293440"/>
<feature type="region of interest" description="Disordered" evidence="1">
    <location>
        <begin position="1"/>
        <end position="166"/>
    </location>
</feature>
<feature type="compositionally biased region" description="Basic and acidic residues" evidence="1">
    <location>
        <begin position="21"/>
        <end position="47"/>
    </location>
</feature>
<accession>A0A086JUC4</accession>
<keyword evidence="2" id="KW-1133">Transmembrane helix</keyword>
<gene>
    <name evidence="3" type="ORF">TGP89_293440</name>
</gene>
<feature type="transmembrane region" description="Helical" evidence="2">
    <location>
        <begin position="197"/>
        <end position="222"/>
    </location>
</feature>
<keyword evidence="2" id="KW-0472">Membrane</keyword>
<dbReference type="OrthoDB" id="333404at2759"/>
<name>A0A086JUC4_TOXGO</name>
<reference evidence="3 4" key="1">
    <citation type="submission" date="2014-03" db="EMBL/GenBank/DDBJ databases">
        <authorList>
            <person name="Sibley D."/>
            <person name="Venepally P."/>
            <person name="Karamycheva S."/>
            <person name="Hadjithomas M."/>
            <person name="Khan A."/>
            <person name="Brunk B."/>
            <person name="Roos D."/>
            <person name="Caler E."/>
            <person name="Lorenzi H."/>
        </authorList>
    </citation>
    <scope>NUCLEOTIDE SEQUENCE [LARGE SCALE GENOMIC DNA]</scope>
    <source>
        <strain evidence="4">p89</strain>
    </source>
</reference>
<proteinExistence type="predicted"/>